<evidence type="ECO:0000313" key="1">
    <source>
        <dbReference type="EMBL" id="AAX95252.1"/>
    </source>
</evidence>
<dbReference type="EMBL" id="AC146946">
    <property type="protein sequence ID" value="AAX95252.1"/>
    <property type="molecule type" value="Genomic_DNA"/>
</dbReference>
<name>Q2R514_ORYSJ</name>
<reference evidence="2" key="1">
    <citation type="journal article" date="2005" name="Nature">
        <title>The map-based sequence of the rice genome.</title>
        <authorList>
            <consortium name="International rice genome sequencing project (IRGSP)"/>
            <person name="Matsumoto T."/>
            <person name="Wu J."/>
            <person name="Kanamori H."/>
            <person name="Katayose Y."/>
            <person name="Fujisawa M."/>
            <person name="Namiki N."/>
            <person name="Mizuno H."/>
            <person name="Yamamoto K."/>
            <person name="Antonio B.A."/>
            <person name="Baba T."/>
            <person name="Sakata K."/>
            <person name="Nagamura Y."/>
            <person name="Aoki H."/>
            <person name="Arikawa K."/>
            <person name="Arita K."/>
            <person name="Bito T."/>
            <person name="Chiden Y."/>
            <person name="Fujitsuka N."/>
            <person name="Fukunaka R."/>
            <person name="Hamada M."/>
            <person name="Harada C."/>
            <person name="Hayashi A."/>
            <person name="Hijishita S."/>
            <person name="Honda M."/>
            <person name="Hosokawa S."/>
            <person name="Ichikawa Y."/>
            <person name="Idonuma A."/>
            <person name="Iijima M."/>
            <person name="Ikeda M."/>
            <person name="Ikeno M."/>
            <person name="Ito K."/>
            <person name="Ito S."/>
            <person name="Ito T."/>
            <person name="Ito Y."/>
            <person name="Ito Y."/>
            <person name="Iwabuchi A."/>
            <person name="Kamiya K."/>
            <person name="Karasawa W."/>
            <person name="Kurita K."/>
            <person name="Katagiri S."/>
            <person name="Kikuta A."/>
            <person name="Kobayashi H."/>
            <person name="Kobayashi N."/>
            <person name="Machita K."/>
            <person name="Maehara T."/>
            <person name="Masukawa M."/>
            <person name="Mizubayashi T."/>
            <person name="Mukai Y."/>
            <person name="Nagasaki H."/>
            <person name="Nagata Y."/>
            <person name="Naito S."/>
            <person name="Nakashima M."/>
            <person name="Nakama Y."/>
            <person name="Nakamichi Y."/>
            <person name="Nakamura M."/>
            <person name="Meguro A."/>
            <person name="Negishi M."/>
            <person name="Ohta I."/>
            <person name="Ohta T."/>
            <person name="Okamoto M."/>
            <person name="Ono N."/>
            <person name="Saji S."/>
            <person name="Sakaguchi M."/>
            <person name="Sakai K."/>
            <person name="Shibata M."/>
            <person name="Shimokawa T."/>
            <person name="Song J."/>
            <person name="Takazaki Y."/>
            <person name="Terasawa K."/>
            <person name="Tsugane M."/>
            <person name="Tsuji K."/>
            <person name="Ueda S."/>
            <person name="Waki K."/>
            <person name="Yamagata H."/>
            <person name="Yamamoto M."/>
            <person name="Yamamoto S."/>
            <person name="Yamane H."/>
            <person name="Yoshiki S."/>
            <person name="Yoshihara R."/>
            <person name="Yukawa K."/>
            <person name="Zhong H."/>
            <person name="Yano M."/>
            <person name="Yuan Q."/>
            <person name="Ouyang S."/>
            <person name="Liu J."/>
            <person name="Jones K.M."/>
            <person name="Gansberger K."/>
            <person name="Moffat K."/>
            <person name="Hill J."/>
            <person name="Bera J."/>
            <person name="Fadrosh D."/>
            <person name="Jin S."/>
            <person name="Johri S."/>
            <person name="Kim M."/>
            <person name="Overton L."/>
            <person name="Reardon M."/>
            <person name="Tsitrin T."/>
            <person name="Vuong H."/>
            <person name="Weaver B."/>
            <person name="Ciecko A."/>
            <person name="Tallon L."/>
            <person name="Jackson J."/>
            <person name="Pai G."/>
            <person name="Aken S.V."/>
            <person name="Utterback T."/>
            <person name="Reidmuller S."/>
            <person name="Feldblyum T."/>
            <person name="Hsiao J."/>
            <person name="Zismann V."/>
            <person name="Iobst S."/>
            <person name="de Vazeille A.R."/>
            <person name="Buell C.R."/>
            <person name="Ying K."/>
            <person name="Li Y."/>
            <person name="Lu T."/>
            <person name="Huang Y."/>
            <person name="Zhao Q."/>
            <person name="Feng Q."/>
            <person name="Zhang L."/>
            <person name="Zhu J."/>
            <person name="Weng Q."/>
            <person name="Mu J."/>
            <person name="Lu Y."/>
            <person name="Fan D."/>
            <person name="Liu Y."/>
            <person name="Guan J."/>
            <person name="Zhang Y."/>
            <person name="Yu S."/>
            <person name="Liu X."/>
            <person name="Zhang Y."/>
            <person name="Hong G."/>
            <person name="Han B."/>
            <person name="Choisne N."/>
            <person name="Demange N."/>
            <person name="Orjeda G."/>
            <person name="Samain S."/>
            <person name="Cattolico L."/>
            <person name="Pelletier E."/>
            <person name="Couloux A."/>
            <person name="Segurens B."/>
            <person name="Wincker P."/>
            <person name="D'Hont A."/>
            <person name="Scarpelli C."/>
            <person name="Weissenbach J."/>
            <person name="Salanoubat M."/>
            <person name="Quetier F."/>
            <person name="Yu Y."/>
            <person name="Kim H.R."/>
            <person name="Rambo T."/>
            <person name="Currie J."/>
            <person name="Collura K."/>
            <person name="Luo M."/>
            <person name="Yang T."/>
            <person name="Ammiraju J.S.S."/>
            <person name="Engler F."/>
            <person name="Soderlund C."/>
            <person name="Wing R.A."/>
            <person name="Palmer L.E."/>
            <person name="de la Bastide M."/>
            <person name="Spiegel L."/>
            <person name="Nascimento L."/>
            <person name="Zutavern T."/>
            <person name="O'Shaughnessy A."/>
            <person name="Dike S."/>
            <person name="Dedhia N."/>
            <person name="Preston R."/>
            <person name="Balija V."/>
            <person name="McCombie W.R."/>
            <person name="Chow T."/>
            <person name="Chen H."/>
            <person name="Chung M."/>
            <person name="Chen C."/>
            <person name="Shaw J."/>
            <person name="Wu H."/>
            <person name="Hsiao K."/>
            <person name="Chao Y."/>
            <person name="Chu M."/>
            <person name="Cheng C."/>
            <person name="Hour A."/>
            <person name="Lee P."/>
            <person name="Lin S."/>
            <person name="Lin Y."/>
            <person name="Liou J."/>
            <person name="Liu S."/>
            <person name="Hsing Y."/>
            <person name="Raghuvanshi S."/>
            <person name="Mohanty A."/>
            <person name="Bharti A.K."/>
            <person name="Gaur A."/>
            <person name="Gupta V."/>
            <person name="Kumar D."/>
            <person name="Ravi V."/>
            <person name="Vij S."/>
            <person name="Kapur A."/>
            <person name="Khurana P."/>
            <person name="Khurana P."/>
            <person name="Khurana J.P."/>
            <person name="Tyagi A.K."/>
            <person name="Gaikwad K."/>
            <person name="Singh A."/>
            <person name="Dalal V."/>
            <person name="Srivastava S."/>
            <person name="Dixit A."/>
            <person name="Pal A.K."/>
            <person name="Ghazi I.A."/>
            <person name="Yadav M."/>
            <person name="Pandit A."/>
            <person name="Bhargava A."/>
            <person name="Sureshbabu K."/>
            <person name="Batra K."/>
            <person name="Sharma T.R."/>
            <person name="Mohapatra T."/>
            <person name="Singh N.K."/>
            <person name="Messing J."/>
            <person name="Nelson A.B."/>
            <person name="Fuks G."/>
            <person name="Kavchok S."/>
            <person name="Keizer G."/>
            <person name="Linton E."/>
            <person name="Llaca V."/>
            <person name="Song R."/>
            <person name="Tanyolac B."/>
            <person name="Young S."/>
            <person name="Ho-Il K."/>
            <person name="Hahn J.H."/>
            <person name="Sangsakoo G."/>
            <person name="Vanavichit A."/>
            <person name="de Mattos Luiz.A.T."/>
            <person name="Zimmer P.D."/>
            <person name="Malone G."/>
            <person name="Dellagostin O."/>
            <person name="de Oliveira A.C."/>
            <person name="Bevan M."/>
            <person name="Bancroft I."/>
            <person name="Minx P."/>
            <person name="Cordum H."/>
            <person name="Wilson R."/>
            <person name="Cheng Z."/>
            <person name="Jin W."/>
            <person name="Jiang J."/>
            <person name="Leong S.A."/>
            <person name="Iwama H."/>
            <person name="Gojobori T."/>
            <person name="Itoh T."/>
            <person name="Niimura Y."/>
            <person name="Fujii Y."/>
            <person name="Habara T."/>
            <person name="Sakai H."/>
            <person name="Sato Y."/>
            <person name="Wilson G."/>
            <person name="Kumar K."/>
            <person name="McCouch S."/>
            <person name="Juretic N."/>
            <person name="Hoen D."/>
            <person name="Wright S."/>
            <person name="Bruskiewich R."/>
            <person name="Bureau T."/>
            <person name="Miyao A."/>
            <person name="Hirochika H."/>
            <person name="Nishikawa T."/>
            <person name="Kadowaki K."/>
            <person name="Sugiura M."/>
            <person name="Burr B."/>
            <person name="Sasaki T."/>
        </authorList>
    </citation>
    <scope>NUCLEOTIDE SEQUENCE [LARGE SCALE GENOMIC DNA]</scope>
    <source>
        <strain evidence="2">cv. Nipponbare</strain>
    </source>
</reference>
<gene>
    <name evidence="1" type="ordered locus">LOC_Os11g26590</name>
</gene>
<dbReference type="Proteomes" id="UP000000763">
    <property type="component" value="Chromosome 11"/>
</dbReference>
<accession>Q2R514</accession>
<proteinExistence type="predicted"/>
<dbReference type="PANTHER" id="PTHR33325:SF11">
    <property type="entry name" value="COLD SHOCK DOMAIN-CONTAINING PROTEIN 4-LIKE"/>
    <property type="match status" value="1"/>
</dbReference>
<sequence length="209" mass="24044">MKSEYMTEEDPLVLWQSLKDRCDHQGSILLPWAQHGLITLCFQDYKFIVAYNSALYWISAWLCLCDQKITDTEMIEKKLSTYHPNNMHGRRDRRVREVSCSRGKGRVSPKAKAECKKVTCGTSGENMIIAIDVEALSIGLVTAMFPSIWLSSNEKMSQYESYFTTEPEAHIENYDDMFVNTKDGEDVHMDDDEDNLIEEVISYMSLISV</sequence>
<reference evidence="2" key="2">
    <citation type="journal article" date="2008" name="Nucleic Acids Res.">
        <title>The rice annotation project database (RAP-DB): 2008 update.</title>
        <authorList>
            <consortium name="The rice annotation project (RAP)"/>
        </authorList>
    </citation>
    <scope>GENOME REANNOTATION</scope>
    <source>
        <strain evidence="2">cv. Nipponbare</strain>
    </source>
</reference>
<protein>
    <submittedName>
        <fullName evidence="1">Retrotransposon protein, putative, Ty1-copia sub-class</fullName>
    </submittedName>
</protein>
<dbReference type="PANTHER" id="PTHR33325">
    <property type="entry name" value="ZINC FINGER, CCHC-TYPE-RELATED"/>
    <property type="match status" value="1"/>
</dbReference>
<organism evidence="1 2">
    <name type="scientific">Oryza sativa subsp. japonica</name>
    <name type="common">Rice</name>
    <dbReference type="NCBI Taxonomy" id="39947"/>
    <lineage>
        <taxon>Eukaryota</taxon>
        <taxon>Viridiplantae</taxon>
        <taxon>Streptophyta</taxon>
        <taxon>Embryophyta</taxon>
        <taxon>Tracheophyta</taxon>
        <taxon>Spermatophyta</taxon>
        <taxon>Magnoliopsida</taxon>
        <taxon>Liliopsida</taxon>
        <taxon>Poales</taxon>
        <taxon>Poaceae</taxon>
        <taxon>BOP clade</taxon>
        <taxon>Oryzoideae</taxon>
        <taxon>Oryzeae</taxon>
        <taxon>Oryzinae</taxon>
        <taxon>Oryza</taxon>
        <taxon>Oryza sativa</taxon>
    </lineage>
</organism>
<evidence type="ECO:0000313" key="2">
    <source>
        <dbReference type="Proteomes" id="UP000000763"/>
    </source>
</evidence>
<dbReference type="AlphaFoldDB" id="Q2R514"/>